<evidence type="ECO:0000313" key="3">
    <source>
        <dbReference type="EMBL" id="KAG8492176.1"/>
    </source>
</evidence>
<dbReference type="OrthoDB" id="1002589at2759"/>
<evidence type="ECO:0000259" key="2">
    <source>
        <dbReference type="PROSITE" id="PS50994"/>
    </source>
</evidence>
<dbReference type="InterPro" id="IPR057670">
    <property type="entry name" value="SH3_retrovirus"/>
</dbReference>
<proteinExistence type="predicted"/>
<dbReference type="Pfam" id="PF13976">
    <property type="entry name" value="gag_pre-integrs"/>
    <property type="match status" value="1"/>
</dbReference>
<dbReference type="InterPro" id="IPR012337">
    <property type="entry name" value="RNaseH-like_sf"/>
</dbReference>
<feature type="compositionally biased region" description="Basic and acidic residues" evidence="1">
    <location>
        <begin position="267"/>
        <end position="276"/>
    </location>
</feature>
<dbReference type="PROSITE" id="PS50994">
    <property type="entry name" value="INTEGRASE"/>
    <property type="match status" value="1"/>
</dbReference>
<accession>A0A8J5YLS0</accession>
<dbReference type="AlphaFoldDB" id="A0A8J5YLS0"/>
<organism evidence="3 4">
    <name type="scientific">Gossypium anomalum</name>
    <dbReference type="NCBI Taxonomy" id="47600"/>
    <lineage>
        <taxon>Eukaryota</taxon>
        <taxon>Viridiplantae</taxon>
        <taxon>Streptophyta</taxon>
        <taxon>Embryophyta</taxon>
        <taxon>Tracheophyta</taxon>
        <taxon>Spermatophyta</taxon>
        <taxon>Magnoliopsida</taxon>
        <taxon>eudicotyledons</taxon>
        <taxon>Gunneridae</taxon>
        <taxon>Pentapetalae</taxon>
        <taxon>rosids</taxon>
        <taxon>malvids</taxon>
        <taxon>Malvales</taxon>
        <taxon>Malvaceae</taxon>
        <taxon>Malvoideae</taxon>
        <taxon>Gossypium</taxon>
    </lineage>
</organism>
<dbReference type="InterPro" id="IPR036397">
    <property type="entry name" value="RNaseH_sf"/>
</dbReference>
<dbReference type="Pfam" id="PF25597">
    <property type="entry name" value="SH3_retrovirus"/>
    <property type="match status" value="1"/>
</dbReference>
<gene>
    <name evidence="3" type="ORF">CXB51_009599</name>
</gene>
<feature type="compositionally biased region" description="Polar residues" evidence="1">
    <location>
        <begin position="256"/>
        <end position="266"/>
    </location>
</feature>
<feature type="compositionally biased region" description="Low complexity" evidence="1">
    <location>
        <begin position="779"/>
        <end position="793"/>
    </location>
</feature>
<dbReference type="InterPro" id="IPR025724">
    <property type="entry name" value="GAG-pre-integrase_dom"/>
</dbReference>
<keyword evidence="4" id="KW-1185">Reference proteome</keyword>
<sequence length="908" mass="101115">MATDPVLGVDTSCPYADSQNVAPSPGSGSVVSPMIHSFSKHDTIKLTEANFLLWKHQLLFILEGYDLEGFVQGTLPIPSPLVAGVDGQLIDNPLFLAHKKQDKFLASWLLSTVSDEVLVHLTTAKTSFDIWSTIEKRFGAKSNLKVSRMRHDLCSLKKANLTVKEYLAKVKRLSDSLATAGSVVTEQEQVIIILAGLSLEFESIHVIASASPMSLDLLTKMLLDCEARRIELLADVPMQANVSSYSKNSYHSKNNGDSNGYTQVFRQDSRGHDRSWSRGRYRGNARGWSRFKPQCQLCVPPPSRSSSDSSAQAWYPNSGATNHITPDVTNLLTVSPYTGTDQVSMGNGEHVSIAHVGFSSMLAGSRVLHLKNVLYVPTVCKNLLSVGQFARDNSVYFEFHPYMCFMKDIQTGMILLVAHMHKGLYRFDVSQDGSSKMVLPNSMSVYQAQISSTPLLWHKRLGHPCNNTLVRVLKNCNVSFQHNGLPSVCAACQLGKSHRLPFSASKIVYSIPFELVVSDVWGPAHVKSNGFCYYVSFVDMYSRYTWLYFIKVKSEVLNCFLHFQQIIQAQFGYSIKLLQTDWRGEYRSLSTELFKRGIQHRITCPHTSEQNGVAERRHRQVVDMGLTLLAQASMPLEFWSSSFSHAVHVINRLPTPVLQGISPYEKLYKELPDYSHLRVFGYAYFPYLRPYNQHKLQFSSKCCTFLGFGPNHKGYKCLDDTSRVFVSRHVVFDETQFPFQQGCSSRNLVCPKEQPHQQSHIPVVTAPASNSHFGSEAGPTTSSSIAPPTSVPSNHGSHVDRVSSSPLASESSPSFSPIRPAVNNHPMQTQSKCGIYKPKVFSSVVAVKEPASIHEAFQSPEWLAAAQAEYQALLANHTWDLMPLPAGRRAVGCKWIFKVKKNADGSIA</sequence>
<dbReference type="SUPFAM" id="SSF53098">
    <property type="entry name" value="Ribonuclease H-like"/>
    <property type="match status" value="1"/>
</dbReference>
<feature type="region of interest" description="Disordered" evidence="1">
    <location>
        <begin position="767"/>
        <end position="823"/>
    </location>
</feature>
<dbReference type="PANTHER" id="PTHR47481">
    <property type="match status" value="1"/>
</dbReference>
<reference evidence="3 4" key="1">
    <citation type="journal article" date="2021" name="bioRxiv">
        <title>The Gossypium anomalum genome as a resource for cotton improvement and evolutionary analysis of hybrid incompatibility.</title>
        <authorList>
            <person name="Grover C.E."/>
            <person name="Yuan D."/>
            <person name="Arick M.A."/>
            <person name="Miller E.R."/>
            <person name="Hu G."/>
            <person name="Peterson D.G."/>
            <person name="Wendel J.F."/>
            <person name="Udall J.A."/>
        </authorList>
    </citation>
    <scope>NUCLEOTIDE SEQUENCE [LARGE SCALE GENOMIC DNA]</scope>
    <source>
        <strain evidence="3">JFW-Udall</strain>
        <tissue evidence="3">Leaf</tissue>
    </source>
</reference>
<evidence type="ECO:0000256" key="1">
    <source>
        <dbReference type="SAM" id="MobiDB-lite"/>
    </source>
</evidence>
<feature type="domain" description="Integrase catalytic" evidence="2">
    <location>
        <begin position="508"/>
        <end position="671"/>
    </location>
</feature>
<feature type="compositionally biased region" description="Low complexity" evidence="1">
    <location>
        <begin position="803"/>
        <end position="820"/>
    </location>
</feature>
<dbReference type="Gene3D" id="3.30.420.10">
    <property type="entry name" value="Ribonuclease H-like superfamily/Ribonuclease H"/>
    <property type="match status" value="1"/>
</dbReference>
<dbReference type="Pfam" id="PF14223">
    <property type="entry name" value="Retrotran_gag_2"/>
    <property type="match status" value="1"/>
</dbReference>
<feature type="compositionally biased region" description="Low complexity" evidence="1">
    <location>
        <begin position="246"/>
        <end position="255"/>
    </location>
</feature>
<dbReference type="PANTHER" id="PTHR47481:SF10">
    <property type="entry name" value="COPIA-LIKE POLYPROTEIN_RETROTRANSPOSON"/>
    <property type="match status" value="1"/>
</dbReference>
<dbReference type="EMBL" id="JAHUZN010000005">
    <property type="protein sequence ID" value="KAG8492176.1"/>
    <property type="molecule type" value="Genomic_DNA"/>
</dbReference>
<comment type="caution">
    <text evidence="3">The sequence shown here is derived from an EMBL/GenBank/DDBJ whole genome shotgun (WGS) entry which is preliminary data.</text>
</comment>
<protein>
    <recommendedName>
        <fullName evidence="2">Integrase catalytic domain-containing protein</fullName>
    </recommendedName>
</protein>
<evidence type="ECO:0000313" key="4">
    <source>
        <dbReference type="Proteomes" id="UP000701853"/>
    </source>
</evidence>
<dbReference type="Pfam" id="PF22936">
    <property type="entry name" value="Pol_BBD"/>
    <property type="match status" value="1"/>
</dbReference>
<dbReference type="GO" id="GO:0015074">
    <property type="term" value="P:DNA integration"/>
    <property type="evidence" value="ECO:0007669"/>
    <property type="project" value="InterPro"/>
</dbReference>
<dbReference type="InterPro" id="IPR054722">
    <property type="entry name" value="PolX-like_BBD"/>
</dbReference>
<dbReference type="Proteomes" id="UP000701853">
    <property type="component" value="Chromosome 5"/>
</dbReference>
<feature type="region of interest" description="Disordered" evidence="1">
    <location>
        <begin position="246"/>
        <end position="279"/>
    </location>
</feature>
<dbReference type="InterPro" id="IPR001584">
    <property type="entry name" value="Integrase_cat-core"/>
</dbReference>
<name>A0A8J5YLS0_9ROSI</name>
<dbReference type="GO" id="GO:0003676">
    <property type="term" value="F:nucleic acid binding"/>
    <property type="evidence" value="ECO:0007669"/>
    <property type="project" value="InterPro"/>
</dbReference>